<evidence type="ECO:0000313" key="3">
    <source>
        <dbReference type="Proteomes" id="UP000326759"/>
    </source>
</evidence>
<dbReference type="EMBL" id="SEYY01001233">
    <property type="protein sequence ID" value="KAB7505444.1"/>
    <property type="molecule type" value="Genomic_DNA"/>
</dbReference>
<dbReference type="Gene3D" id="3.40.220.10">
    <property type="entry name" value="Leucine Aminopeptidase, subunit E, domain 1"/>
    <property type="match status" value="1"/>
</dbReference>
<organism evidence="2 3">
    <name type="scientific">Armadillidium nasatum</name>
    <dbReference type="NCBI Taxonomy" id="96803"/>
    <lineage>
        <taxon>Eukaryota</taxon>
        <taxon>Metazoa</taxon>
        <taxon>Ecdysozoa</taxon>
        <taxon>Arthropoda</taxon>
        <taxon>Crustacea</taxon>
        <taxon>Multicrustacea</taxon>
        <taxon>Malacostraca</taxon>
        <taxon>Eumalacostraca</taxon>
        <taxon>Peracarida</taxon>
        <taxon>Isopoda</taxon>
        <taxon>Oniscidea</taxon>
        <taxon>Crinocheta</taxon>
        <taxon>Armadillidiidae</taxon>
        <taxon>Armadillidium</taxon>
    </lineage>
</organism>
<dbReference type="SMART" id="SM00506">
    <property type="entry name" value="A1pp"/>
    <property type="match status" value="1"/>
</dbReference>
<dbReference type="GO" id="GO:0005654">
    <property type="term" value="C:nucleoplasm"/>
    <property type="evidence" value="ECO:0007669"/>
    <property type="project" value="TreeGrafter"/>
</dbReference>
<comment type="caution">
    <text evidence="2">The sequence shown here is derived from an EMBL/GenBank/DDBJ whole genome shotgun (WGS) entry which is preliminary data.</text>
</comment>
<dbReference type="InterPro" id="IPR002589">
    <property type="entry name" value="Macro_dom"/>
</dbReference>
<dbReference type="SUPFAM" id="SSF52949">
    <property type="entry name" value="Macro domain-like"/>
    <property type="match status" value="1"/>
</dbReference>
<sequence length="171" mass="19626">MQYLEVDAVVIPCDQHLDQRKKEDQLPPPLVNFETHLLLHEEAGQYLRNECDSIKVCPLGKARITGGYLLPAKYVIHTNAPNIDVPDPIENCYINSLRLAIENNVKTIAFPCISTGGTFGYPHKETAHGVLRSVRKFLDIYHSHFELIVFCMTKEEEKKTYKEVLPRYFPL</sequence>
<dbReference type="AlphaFoldDB" id="A0A5N5TFJ3"/>
<dbReference type="PANTHER" id="PTHR11106">
    <property type="entry name" value="GANGLIOSIDE INDUCED DIFFERENTIATION ASSOCIATED PROTEIN 2-RELATED"/>
    <property type="match status" value="1"/>
</dbReference>
<evidence type="ECO:0000313" key="2">
    <source>
        <dbReference type="EMBL" id="KAB7505444.1"/>
    </source>
</evidence>
<dbReference type="GO" id="GO:0042278">
    <property type="term" value="P:purine nucleoside metabolic process"/>
    <property type="evidence" value="ECO:0007669"/>
    <property type="project" value="TreeGrafter"/>
</dbReference>
<dbReference type="InterPro" id="IPR043472">
    <property type="entry name" value="Macro_dom-like"/>
</dbReference>
<gene>
    <name evidence="2" type="primary">Macrod1_0</name>
    <name evidence="2" type="ORF">Anas_10503</name>
</gene>
<keyword evidence="3" id="KW-1185">Reference proteome</keyword>
<evidence type="ECO:0000259" key="1">
    <source>
        <dbReference type="PROSITE" id="PS51154"/>
    </source>
</evidence>
<dbReference type="GO" id="GO:0006974">
    <property type="term" value="P:DNA damage response"/>
    <property type="evidence" value="ECO:0007669"/>
    <property type="project" value="TreeGrafter"/>
</dbReference>
<protein>
    <submittedName>
        <fullName evidence="2">O-acetyl-ADP-ribose deacetylase MACROD1</fullName>
    </submittedName>
</protein>
<feature type="domain" description="Macro" evidence="1">
    <location>
        <begin position="1"/>
        <end position="169"/>
    </location>
</feature>
<name>A0A5N5TFJ3_9CRUS</name>
<proteinExistence type="predicted"/>
<dbReference type="GO" id="GO:0140293">
    <property type="term" value="F:ADP-ribosylglutamate hydrolase activity"/>
    <property type="evidence" value="ECO:0007669"/>
    <property type="project" value="TreeGrafter"/>
</dbReference>
<dbReference type="PROSITE" id="PS51154">
    <property type="entry name" value="MACRO"/>
    <property type="match status" value="1"/>
</dbReference>
<accession>A0A5N5TFJ3</accession>
<dbReference type="OrthoDB" id="365077at2759"/>
<dbReference type="GO" id="GO:0140291">
    <property type="term" value="P:peptidyl-glutamate ADP-deribosylation"/>
    <property type="evidence" value="ECO:0007669"/>
    <property type="project" value="TreeGrafter"/>
</dbReference>
<dbReference type="PANTHER" id="PTHR11106:SF27">
    <property type="entry name" value="MACRO DOMAIN-CONTAINING PROTEIN"/>
    <property type="match status" value="1"/>
</dbReference>
<reference evidence="2 3" key="1">
    <citation type="journal article" date="2019" name="PLoS Biol.">
        <title>Sex chromosomes control vertical transmission of feminizing Wolbachia symbionts in an isopod.</title>
        <authorList>
            <person name="Becking T."/>
            <person name="Chebbi M.A."/>
            <person name="Giraud I."/>
            <person name="Moumen B."/>
            <person name="Laverre T."/>
            <person name="Caubet Y."/>
            <person name="Peccoud J."/>
            <person name="Gilbert C."/>
            <person name="Cordaux R."/>
        </authorList>
    </citation>
    <scope>NUCLEOTIDE SEQUENCE [LARGE SCALE GENOMIC DNA]</scope>
    <source>
        <strain evidence="2">ANa2</strain>
        <tissue evidence="2">Whole body excluding digestive tract and cuticle</tissue>
    </source>
</reference>
<dbReference type="Pfam" id="PF01661">
    <property type="entry name" value="Macro"/>
    <property type="match status" value="1"/>
</dbReference>
<dbReference type="Proteomes" id="UP000326759">
    <property type="component" value="Unassembled WGS sequence"/>
</dbReference>